<sequence length="308" mass="35094">MKSIKQLTLLTLAVSYWLVAARSGDVMTDLSIQTGKLRQDVLLNLKESKWFFFTATASMRQMARRLPESSRGATVKALGKVVRAYVESSTFKQEWLQDVRTYYPYDESYTNEGLAKQQQAQEADKASLKTQMASLDQAFAQMDPGMLQLAVRAQLSQEEQELASLSGNERANKANHIAVLKKMLNLPPAEFKKQYLASLKDQAQANLNQSNASATVDKDQLAQQRKQKAEFDAHADFRPLLKKRLQDFIALTETVDFEARLVPMGYKQEFANPLYQRKPAEWKFLYRLGKEPVTEARLFAQQWLADLP</sequence>
<proteinExistence type="predicted"/>
<evidence type="ECO:0000256" key="1">
    <source>
        <dbReference type="SAM" id="SignalP"/>
    </source>
</evidence>
<dbReference type="AlphaFoldDB" id="A0A327NU65"/>
<reference evidence="2 3" key="1">
    <citation type="submission" date="2018-06" db="EMBL/GenBank/DDBJ databases">
        <title>Spirosoma sp. HMF3257 Genome sequencing and assembly.</title>
        <authorList>
            <person name="Kang H."/>
            <person name="Cha I."/>
            <person name="Kim H."/>
            <person name="Kang J."/>
            <person name="Joh K."/>
        </authorList>
    </citation>
    <scope>NUCLEOTIDE SEQUENCE [LARGE SCALE GENOMIC DNA]</scope>
    <source>
        <strain evidence="2 3">HMF3257</strain>
    </source>
</reference>
<dbReference type="Proteomes" id="UP000249016">
    <property type="component" value="Unassembled WGS sequence"/>
</dbReference>
<keyword evidence="1" id="KW-0732">Signal</keyword>
<feature type="signal peptide" evidence="1">
    <location>
        <begin position="1"/>
        <end position="20"/>
    </location>
</feature>
<evidence type="ECO:0000313" key="3">
    <source>
        <dbReference type="Proteomes" id="UP000249016"/>
    </source>
</evidence>
<keyword evidence="3" id="KW-1185">Reference proteome</keyword>
<feature type="chain" id="PRO_5016422430" description="DUF3106 domain-containing protein" evidence="1">
    <location>
        <begin position="21"/>
        <end position="308"/>
    </location>
</feature>
<comment type="caution">
    <text evidence="2">The sequence shown here is derived from an EMBL/GenBank/DDBJ whole genome shotgun (WGS) entry which is preliminary data.</text>
</comment>
<accession>A0A327NU65</accession>
<dbReference type="EMBL" id="QLII01000001">
    <property type="protein sequence ID" value="RAI78275.1"/>
    <property type="molecule type" value="Genomic_DNA"/>
</dbReference>
<evidence type="ECO:0008006" key="4">
    <source>
        <dbReference type="Google" id="ProtNLM"/>
    </source>
</evidence>
<organism evidence="2 3">
    <name type="scientific">Spirosoma telluris</name>
    <dbReference type="NCBI Taxonomy" id="2183553"/>
    <lineage>
        <taxon>Bacteria</taxon>
        <taxon>Pseudomonadati</taxon>
        <taxon>Bacteroidota</taxon>
        <taxon>Cytophagia</taxon>
        <taxon>Cytophagales</taxon>
        <taxon>Cytophagaceae</taxon>
        <taxon>Spirosoma</taxon>
    </lineage>
</organism>
<evidence type="ECO:0000313" key="2">
    <source>
        <dbReference type="EMBL" id="RAI78275.1"/>
    </source>
</evidence>
<dbReference type="OrthoDB" id="1409070at2"/>
<protein>
    <recommendedName>
        <fullName evidence="4">DUF3106 domain-containing protein</fullName>
    </recommendedName>
</protein>
<gene>
    <name evidence="2" type="ORF">HMF3257_37005</name>
</gene>
<name>A0A327NU65_9BACT</name>
<dbReference type="RefSeq" id="WP_111349901.1">
    <property type="nucleotide sequence ID" value="NZ_QLII01000001.1"/>
</dbReference>